<dbReference type="RefSeq" id="XP_035587188.1">
    <property type="nucleotide sequence ID" value="XM_035732500.2"/>
</dbReference>
<protein>
    <submittedName>
        <fullName evidence="1">Uncharacterized protein</fullName>
    </submittedName>
</protein>
<accession>A0A6A5DED5</accession>
<evidence type="ECO:0000313" key="1">
    <source>
        <dbReference type="EMBL" id="KAH9583716.1"/>
    </source>
</evidence>
<dbReference type="GeneID" id="24593184"/>
<dbReference type="KEGG" id="shx:MS3_00008034"/>
<reference evidence="1" key="4">
    <citation type="journal article" date="2022" name="PLoS Pathog.">
        <title>Chromosome-level genome of Schistosoma haematobium underpins genome-wide explorations of molecular variation.</title>
        <authorList>
            <person name="Stroehlein A.J."/>
            <person name="Korhonen P.K."/>
            <person name="Lee V.V."/>
            <person name="Ralph S.A."/>
            <person name="Mentink-Kane M."/>
            <person name="You H."/>
            <person name="McManus D.P."/>
            <person name="Tchuente L.T."/>
            <person name="Stothard J.R."/>
            <person name="Kaur P."/>
            <person name="Dudchenko O."/>
            <person name="Aiden E.L."/>
            <person name="Yang B."/>
            <person name="Yang H."/>
            <person name="Emery A.M."/>
            <person name="Webster B.L."/>
            <person name="Brindley P.J."/>
            <person name="Rollinson D."/>
            <person name="Chang B.C.H."/>
            <person name="Gasser R.B."/>
            <person name="Young N.D."/>
        </authorList>
    </citation>
    <scope>NUCLEOTIDE SEQUENCE</scope>
</reference>
<sequence>MLTTRSLCVMFLLALLVFVRFLSSSSLDFSTSLSILDGDSWIFTSSKTIYLGRPLKLRCSATSPDNITISRKEYDRNVTTQLVTKFGSEVQWEIGETGFSESGVYECISRGISNILTVYIYSIIGTNDVTVPTIEYLDKIGNFNFTRRQLDDNTFLDMDRNWMSCTCVVGSVKLLDIVTVTWKGGLFGDWSVNHSQINQVYSRITTRDPSIRAISARLRLNLPLLDQRIFGQYQCLFSFSKSEYAVATVHLNVPPILRLIYDPPPLPPSNSSGRYTCVSSPCQLSVNENNSNWTNACEIVVAYPPVKPKNFAWAWTQPQWAGYIIRRVQEVGKANVLSEFSVLLNDGETDGYGPWQVLERRRRLTTINNEVKNSDLAKSGPILFWCWAKNDIGETTTWWPGPVENYGYSIWSSVWWPLLGVSLELLSLVIVFAFFRYCRRQRIRYGLSNDTTETVASFGRSRLLDIDVDGDQVEMMKVINPASITISSTSSNSSYNLHTRGPIPYIRLCNQKINHMKDKHTANTTTTAATTDNHGNDNNNNHYLTKANINNQVTGGYSNSSLIQDSIDAEVDAMVVNVQKLSNEHDLNADDDYFWDSDTGNNDEDKRIKIRSNHQTIA</sequence>
<dbReference type="Proteomes" id="UP000471633">
    <property type="component" value="Unassembled WGS sequence"/>
</dbReference>
<reference evidence="1" key="1">
    <citation type="journal article" date="2012" name="Nat. Genet.">
        <title>Whole-genome sequence of Schistosoma haematobium.</title>
        <authorList>
            <person name="Young N.D."/>
            <person name="Jex A.R."/>
            <person name="Li B."/>
            <person name="Liu S."/>
            <person name="Yang L."/>
            <person name="Xiong Z."/>
            <person name="Li Y."/>
            <person name="Cantacessi C."/>
            <person name="Hall R.S."/>
            <person name="Xu X."/>
            <person name="Chen F."/>
            <person name="Wu X."/>
            <person name="Zerlotini A."/>
            <person name="Oliveira G."/>
            <person name="Hofmann A."/>
            <person name="Zhang G."/>
            <person name="Fang X."/>
            <person name="Kang Y."/>
            <person name="Campbell B.E."/>
            <person name="Loukas A."/>
            <person name="Ranganathan S."/>
            <person name="Rollinson D."/>
            <person name="Rinaldi G."/>
            <person name="Brindley P.J."/>
            <person name="Yang H."/>
            <person name="Wang J."/>
            <person name="Wang J."/>
            <person name="Gasser R.B."/>
        </authorList>
    </citation>
    <scope>NUCLEOTIDE SEQUENCE</scope>
</reference>
<gene>
    <name evidence="1" type="ORF">MS3_00008034</name>
</gene>
<reference evidence="1" key="2">
    <citation type="journal article" date="2019" name="Gigascience">
        <title>High-quality Schistosoma haematobium genome achieved by single-molecule and long-range sequencing.</title>
        <authorList>
            <person name="Stroehlein A.J."/>
            <person name="Korhonen P.K."/>
            <person name="Chong T.M."/>
            <person name="Lim Y.L."/>
            <person name="Chan K.G."/>
            <person name="Webster B."/>
            <person name="Rollinson D."/>
            <person name="Brindley P.J."/>
            <person name="Gasser R.B."/>
            <person name="Young N.D."/>
        </authorList>
    </citation>
    <scope>NUCLEOTIDE SEQUENCE</scope>
</reference>
<dbReference type="AlphaFoldDB" id="A0A6A5DED5"/>
<comment type="caution">
    <text evidence="1">The sequence shown here is derived from an EMBL/GenBank/DDBJ whole genome shotgun (WGS) entry which is preliminary data.</text>
</comment>
<keyword evidence="2" id="KW-1185">Reference proteome</keyword>
<evidence type="ECO:0000313" key="2">
    <source>
        <dbReference type="Proteomes" id="UP000471633"/>
    </source>
</evidence>
<organism evidence="1 2">
    <name type="scientific">Schistosoma haematobium</name>
    <name type="common">Blood fluke</name>
    <dbReference type="NCBI Taxonomy" id="6185"/>
    <lineage>
        <taxon>Eukaryota</taxon>
        <taxon>Metazoa</taxon>
        <taxon>Spiralia</taxon>
        <taxon>Lophotrochozoa</taxon>
        <taxon>Platyhelminthes</taxon>
        <taxon>Trematoda</taxon>
        <taxon>Digenea</taxon>
        <taxon>Strigeidida</taxon>
        <taxon>Schistosomatoidea</taxon>
        <taxon>Schistosomatidae</taxon>
        <taxon>Schistosoma</taxon>
    </lineage>
</organism>
<reference evidence="1" key="3">
    <citation type="submission" date="2021-06" db="EMBL/GenBank/DDBJ databases">
        <title>Chromosome-level genome assembly for S. haematobium.</title>
        <authorList>
            <person name="Stroehlein A.J."/>
        </authorList>
    </citation>
    <scope>NUCLEOTIDE SEQUENCE</scope>
</reference>
<proteinExistence type="predicted"/>
<name>A0A6A5DED5_SCHHA</name>
<dbReference type="CTD" id="24593184"/>
<dbReference type="EMBL" id="AMPZ03000005">
    <property type="protein sequence ID" value="KAH9583716.1"/>
    <property type="molecule type" value="Genomic_DNA"/>
</dbReference>